<sequence length="376" mass="43815">MNSSSYYTEKALKAPKYTEKEQEVIEAGIERSQLKYSAAILLTLLSLHRVPRLEPYTSKFLYLQNQTGTNPATYDTHIDDVYFVMTWIVLLVFIRSILMDYLFKPIARAYNINSAKALTRFAEQGWSFTYYSISWGVGMWLYVRSNYWLDCDNIFRGWPHQTFSVAFKSYYLIQIACWLQQIFVLNVEEKRKDYVQMFSHHIITCILCIGSYYKHFTNIGHVILVIMDLVDIFLAAAKMLKYLGYSTACDVMFILFMVSWIILRHGVYNYILWHASTRLFMLMAPRHCSLATDPDMFCFVDWDVKIFLWLLAGLQVITLIWMYMIARVAYKVITGSGAEDVRSDEDDTDNEAGSTDISDDDEETAIDSENESKLKN</sequence>
<feature type="compositionally biased region" description="Acidic residues" evidence="7">
    <location>
        <begin position="357"/>
        <end position="369"/>
    </location>
</feature>
<dbReference type="PANTHER" id="PTHR12560">
    <property type="entry name" value="LONGEVITY ASSURANCE FACTOR 1 LAG1"/>
    <property type="match status" value="1"/>
</dbReference>
<feature type="transmembrane region" description="Helical" evidence="8">
    <location>
        <begin position="81"/>
        <end position="103"/>
    </location>
</feature>
<feature type="transmembrane region" description="Helical" evidence="8">
    <location>
        <begin position="306"/>
        <end position="326"/>
    </location>
</feature>
<dbReference type="GeneID" id="30149456"/>
<evidence type="ECO:0000256" key="6">
    <source>
        <dbReference type="PROSITE-ProRule" id="PRU00205"/>
    </source>
</evidence>
<proteinExistence type="inferred from homology"/>
<evidence type="ECO:0000256" key="1">
    <source>
        <dbReference type="ARBA" id="ARBA00004141"/>
    </source>
</evidence>
<feature type="domain" description="TLC" evidence="9">
    <location>
        <begin position="117"/>
        <end position="334"/>
    </location>
</feature>
<comment type="subcellular location">
    <subcellularLocation>
        <location evidence="1">Membrane</location>
        <topology evidence="1">Multi-pass membrane protein</topology>
    </subcellularLocation>
</comment>
<dbReference type="PROSITE" id="PS50922">
    <property type="entry name" value="TLC"/>
    <property type="match status" value="1"/>
</dbReference>
<dbReference type="InterPro" id="IPR016439">
    <property type="entry name" value="Lag1/Lac1-like"/>
</dbReference>
<dbReference type="Proteomes" id="UP000094336">
    <property type="component" value="Unassembled WGS sequence"/>
</dbReference>
<dbReference type="EMBL" id="KV454427">
    <property type="protein sequence ID" value="ODQ81463.1"/>
    <property type="molecule type" value="Genomic_DNA"/>
</dbReference>
<dbReference type="GO" id="GO:0046513">
    <property type="term" value="P:ceramide biosynthetic process"/>
    <property type="evidence" value="ECO:0007669"/>
    <property type="project" value="InterPro"/>
</dbReference>
<evidence type="ECO:0000256" key="4">
    <source>
        <dbReference type="ARBA" id="ARBA00022989"/>
    </source>
</evidence>
<accession>A0A1E3QUU1</accession>
<dbReference type="SMART" id="SM00724">
    <property type="entry name" value="TLC"/>
    <property type="match status" value="1"/>
</dbReference>
<evidence type="ECO:0000256" key="2">
    <source>
        <dbReference type="ARBA" id="ARBA00009808"/>
    </source>
</evidence>
<feature type="transmembrane region" description="Helical" evidence="8">
    <location>
        <begin position="219"/>
        <end position="236"/>
    </location>
</feature>
<keyword evidence="11" id="KW-1185">Reference proteome</keyword>
<dbReference type="RefSeq" id="XP_018986791.1">
    <property type="nucleotide sequence ID" value="XM_019131603.1"/>
</dbReference>
<dbReference type="GO" id="GO:0016020">
    <property type="term" value="C:membrane"/>
    <property type="evidence" value="ECO:0007669"/>
    <property type="project" value="UniProtKB-SubCell"/>
</dbReference>
<feature type="transmembrane region" description="Helical" evidence="8">
    <location>
        <begin position="124"/>
        <end position="143"/>
    </location>
</feature>
<evidence type="ECO:0000259" key="9">
    <source>
        <dbReference type="PROSITE" id="PS50922"/>
    </source>
</evidence>
<feature type="transmembrane region" description="Helical" evidence="8">
    <location>
        <begin position="169"/>
        <end position="187"/>
    </location>
</feature>
<dbReference type="Pfam" id="PF03798">
    <property type="entry name" value="TRAM_LAG1_CLN8"/>
    <property type="match status" value="1"/>
</dbReference>
<keyword evidence="5 6" id="KW-0472">Membrane</keyword>
<dbReference type="AlphaFoldDB" id="A0A1E3QUU1"/>
<keyword evidence="3 6" id="KW-0812">Transmembrane</keyword>
<evidence type="ECO:0000256" key="7">
    <source>
        <dbReference type="SAM" id="MobiDB-lite"/>
    </source>
</evidence>
<dbReference type="PIRSF" id="PIRSF005225">
    <property type="entry name" value="LAG1_LAC1"/>
    <property type="match status" value="1"/>
</dbReference>
<dbReference type="STRING" id="984486.A0A1E3QUU1"/>
<evidence type="ECO:0000256" key="8">
    <source>
        <dbReference type="SAM" id="Phobius"/>
    </source>
</evidence>
<evidence type="ECO:0000313" key="11">
    <source>
        <dbReference type="Proteomes" id="UP000094336"/>
    </source>
</evidence>
<organism evidence="10 11">
    <name type="scientific">Babjeviella inositovora NRRL Y-12698</name>
    <dbReference type="NCBI Taxonomy" id="984486"/>
    <lineage>
        <taxon>Eukaryota</taxon>
        <taxon>Fungi</taxon>
        <taxon>Dikarya</taxon>
        <taxon>Ascomycota</taxon>
        <taxon>Saccharomycotina</taxon>
        <taxon>Pichiomycetes</taxon>
        <taxon>Serinales incertae sedis</taxon>
        <taxon>Babjeviella</taxon>
    </lineage>
</organism>
<feature type="region of interest" description="Disordered" evidence="7">
    <location>
        <begin position="339"/>
        <end position="376"/>
    </location>
</feature>
<dbReference type="InterPro" id="IPR006634">
    <property type="entry name" value="TLC-dom"/>
</dbReference>
<dbReference type="GO" id="GO:0050291">
    <property type="term" value="F:sphingosine N-acyltransferase activity"/>
    <property type="evidence" value="ECO:0007669"/>
    <property type="project" value="InterPro"/>
</dbReference>
<protein>
    <recommendedName>
        <fullName evidence="9">TLC domain-containing protein</fullName>
    </recommendedName>
</protein>
<evidence type="ECO:0000256" key="5">
    <source>
        <dbReference type="ARBA" id="ARBA00023136"/>
    </source>
</evidence>
<evidence type="ECO:0000256" key="3">
    <source>
        <dbReference type="ARBA" id="ARBA00022692"/>
    </source>
</evidence>
<comment type="similarity">
    <text evidence="2">Belongs to the sphingosine N-acyltransferase family.</text>
</comment>
<evidence type="ECO:0000313" key="10">
    <source>
        <dbReference type="EMBL" id="ODQ81463.1"/>
    </source>
</evidence>
<keyword evidence="4 8" id="KW-1133">Transmembrane helix</keyword>
<name>A0A1E3QUU1_9ASCO</name>
<reference evidence="11" key="1">
    <citation type="submission" date="2016-05" db="EMBL/GenBank/DDBJ databases">
        <title>Comparative genomics of biotechnologically important yeasts.</title>
        <authorList>
            <consortium name="DOE Joint Genome Institute"/>
            <person name="Riley R."/>
            <person name="Haridas S."/>
            <person name="Wolfe K.H."/>
            <person name="Lopes M.R."/>
            <person name="Hittinger C.T."/>
            <person name="Goker M."/>
            <person name="Salamov A."/>
            <person name="Wisecaver J."/>
            <person name="Long T.M."/>
            <person name="Aerts A.L."/>
            <person name="Barry K."/>
            <person name="Choi C."/>
            <person name="Clum A."/>
            <person name="Coughlan A.Y."/>
            <person name="Deshpande S."/>
            <person name="Douglass A.P."/>
            <person name="Hanson S.J."/>
            <person name="Klenk H.-P."/>
            <person name="Labutti K."/>
            <person name="Lapidus A."/>
            <person name="Lindquist E."/>
            <person name="Lipzen A."/>
            <person name="Meier-Kolthoff J.P."/>
            <person name="Ohm R.A."/>
            <person name="Otillar R.P."/>
            <person name="Pangilinan J."/>
            <person name="Peng Y."/>
            <person name="Rokas A."/>
            <person name="Rosa C.A."/>
            <person name="Scheuner C."/>
            <person name="Sibirny A.A."/>
            <person name="Slot J.C."/>
            <person name="Stielow J.B."/>
            <person name="Sun H."/>
            <person name="Kurtzman C.P."/>
            <person name="Blackwell M."/>
            <person name="Grigoriev I.V."/>
            <person name="Jeffries T.W."/>
        </authorList>
    </citation>
    <scope>NUCLEOTIDE SEQUENCE [LARGE SCALE GENOMIC DNA]</scope>
    <source>
        <strain evidence="11">NRRL Y-12698</strain>
    </source>
</reference>
<feature type="transmembrane region" description="Helical" evidence="8">
    <location>
        <begin position="243"/>
        <end position="263"/>
    </location>
</feature>
<dbReference type="OrthoDB" id="537032at2759"/>
<dbReference type="PANTHER" id="PTHR12560:SF0">
    <property type="entry name" value="LD18904P"/>
    <property type="match status" value="1"/>
</dbReference>
<gene>
    <name evidence="10" type="ORF">BABINDRAFT_32812</name>
</gene>